<comment type="catalytic activity">
    <reaction evidence="6">
        <text>[phosphate](n) + ATP = [phosphate](n+1) + ADP</text>
        <dbReference type="Rhea" id="RHEA:19573"/>
        <dbReference type="Rhea" id="RHEA-COMP:9859"/>
        <dbReference type="Rhea" id="RHEA-COMP:14280"/>
        <dbReference type="ChEBI" id="CHEBI:16838"/>
        <dbReference type="ChEBI" id="CHEBI:30616"/>
        <dbReference type="ChEBI" id="CHEBI:456216"/>
        <dbReference type="EC" id="2.7.4.1"/>
    </reaction>
</comment>
<dbReference type="Pfam" id="PF13089">
    <property type="entry name" value="PP_kinase_N"/>
    <property type="match status" value="1"/>
</dbReference>
<reference evidence="11 12" key="1">
    <citation type="journal article" date="2015" name="Microbiology (Mosc.)">
        <title>Genomics of the Weissella cibaria species with an examination of its metabolic traits.</title>
        <authorList>
            <person name="Lynch K.M."/>
            <person name="Lucid A."/>
            <person name="Arendt E.K."/>
            <person name="Sleator R.D."/>
            <person name="Lucey B."/>
            <person name="Coffey A."/>
        </authorList>
    </citation>
    <scope>NUCLEOTIDE SEQUENCE [LARGE SCALE GENOMIC DNA]</scope>
    <source>
        <strain evidence="11 12">MG1</strain>
    </source>
</reference>
<keyword evidence="12" id="KW-1185">Reference proteome</keyword>
<dbReference type="GO" id="GO:0008976">
    <property type="term" value="F:polyphosphate kinase activity"/>
    <property type="evidence" value="ECO:0007669"/>
    <property type="project" value="UniProtKB-EC"/>
</dbReference>
<dbReference type="GO" id="GO:0005524">
    <property type="term" value="F:ATP binding"/>
    <property type="evidence" value="ECO:0007669"/>
    <property type="project" value="UniProtKB-KW"/>
</dbReference>
<dbReference type="InterPro" id="IPR003414">
    <property type="entry name" value="PP_kinase"/>
</dbReference>
<dbReference type="EC" id="2.7.4.1" evidence="6"/>
<dbReference type="EMBL" id="JWHU01000010">
    <property type="protein sequence ID" value="KIU21323.1"/>
    <property type="molecule type" value="Genomic_DNA"/>
</dbReference>
<protein>
    <recommendedName>
        <fullName evidence="6">Polyphosphate kinase</fullName>
        <ecNumber evidence="6">2.7.4.1</ecNumber>
    </recommendedName>
</protein>
<evidence type="ECO:0000256" key="4">
    <source>
        <dbReference type="ARBA" id="ARBA00022777"/>
    </source>
</evidence>
<keyword evidence="5" id="KW-0067">ATP-binding</keyword>
<dbReference type="InterPro" id="IPR036832">
    <property type="entry name" value="PPK_N_dom_sf"/>
</dbReference>
<evidence type="ECO:0000256" key="3">
    <source>
        <dbReference type="ARBA" id="ARBA00022741"/>
    </source>
</evidence>
<evidence type="ECO:0000259" key="7">
    <source>
        <dbReference type="Pfam" id="PF02503"/>
    </source>
</evidence>
<dbReference type="GO" id="GO:0009358">
    <property type="term" value="C:polyphosphate kinase complex"/>
    <property type="evidence" value="ECO:0007669"/>
    <property type="project" value="InterPro"/>
</dbReference>
<dbReference type="STRING" id="137591.AO080_07230"/>
<proteinExistence type="inferred from homology"/>
<organism evidence="11 12">
    <name type="scientific">Weissella cibaria</name>
    <dbReference type="NCBI Taxonomy" id="137591"/>
    <lineage>
        <taxon>Bacteria</taxon>
        <taxon>Bacillati</taxon>
        <taxon>Bacillota</taxon>
        <taxon>Bacilli</taxon>
        <taxon>Lactobacillales</taxon>
        <taxon>Lactobacillaceae</taxon>
        <taxon>Weissella</taxon>
    </lineage>
</organism>
<dbReference type="SUPFAM" id="SSF140356">
    <property type="entry name" value="PPK N-terminal domain-like"/>
    <property type="match status" value="1"/>
</dbReference>
<evidence type="ECO:0000256" key="5">
    <source>
        <dbReference type="ARBA" id="ARBA00022840"/>
    </source>
</evidence>
<keyword evidence="3" id="KW-0547">Nucleotide-binding</keyword>
<keyword evidence="2 6" id="KW-0808">Transferase</keyword>
<sequence length="683" mass="77419">MRLDFLTHHDFMNRELSWMAFNERVLALSQDAGQPLLERANFLSITQSNFDEWYMVRMADLIRDIQAGDDKKDPAGMTPQQQMNAVRHAIRKQLRHQYRSYEALKVALSNVHLPILPVADLKAHDRAAVRQIFQQTIQPQLVLKTMDATSLSEVSNGTINFVVGHTRDADWTTFALPATTPRFIRVPGPNSRFVTTTDVMTTYIADLANNLADKQVYQFRILQDMSMPILPKSTTDVVDAIQAEVDKRATAPAINLTVSAQMPAELKRHLQQVLGVDRLHVFKVKGPLAYDFVTELNDLLKQEDQAAKFAFLHYHPYQPHQVKALTGADIFDNIVAQDYLVHHPYDSYDAVLSFFQQAVHDDMVSEIGISIYRVSHDSPIVAALTQAAQAGKHVVALVEIKARFDEPNNLKLVDTLQAAGVTVFTSFPAMKVHAKMAYVVRDGRTIVHLGTGNYNDKTAHFYTDFGLFTADEPMAADVRRVFAYVTGQASQPQELADIRIAPNMLRTTLIEQIDEMIAAADAGKHPKIWFKVNSISDQELIERLYIASQAGVHIHLLVRGIATAMPNLPNVSENIQIRSIVGRLLEHSRIYLFRRDKEDVTVYLASADAMPRNFDRRVELLFPIHDAALKHRIRKIFRQMWSDRAQSFNKTRNGRYVRRKLKADSDPVPVQERLLIAAENEND</sequence>
<dbReference type="PATRIC" id="fig|137591.25.peg.753"/>
<evidence type="ECO:0000259" key="10">
    <source>
        <dbReference type="Pfam" id="PF17941"/>
    </source>
</evidence>
<evidence type="ECO:0000256" key="1">
    <source>
        <dbReference type="ARBA" id="ARBA00022553"/>
    </source>
</evidence>
<dbReference type="Gene3D" id="3.30.870.10">
    <property type="entry name" value="Endonuclease Chain A"/>
    <property type="match status" value="2"/>
</dbReference>
<comment type="caution">
    <text evidence="11">The sequence shown here is derived from an EMBL/GenBank/DDBJ whole genome shotgun (WGS) entry which is preliminary data.</text>
</comment>
<comment type="similarity">
    <text evidence="6">Belongs to the polyphosphate kinase 1 (PPK1) family.</text>
</comment>
<dbReference type="SUPFAM" id="SSF143724">
    <property type="entry name" value="PHP14-like"/>
    <property type="match status" value="1"/>
</dbReference>
<evidence type="ECO:0000256" key="6">
    <source>
        <dbReference type="RuleBase" id="RU003800"/>
    </source>
</evidence>
<dbReference type="InterPro" id="IPR024953">
    <property type="entry name" value="PP_kinase_middle"/>
</dbReference>
<evidence type="ECO:0000313" key="11">
    <source>
        <dbReference type="EMBL" id="KIU21323.1"/>
    </source>
</evidence>
<gene>
    <name evidence="11" type="primary">ppk</name>
    <name evidence="11" type="ORF">QX99_00783</name>
</gene>
<dbReference type="eggNOG" id="COG0855">
    <property type="taxonomic scope" value="Bacteria"/>
</dbReference>
<dbReference type="PIRSF" id="PIRSF015589">
    <property type="entry name" value="PP_kinase"/>
    <property type="match status" value="1"/>
</dbReference>
<evidence type="ECO:0000259" key="8">
    <source>
        <dbReference type="Pfam" id="PF13089"/>
    </source>
</evidence>
<name>A0A0D1JIV5_9LACO</name>
<dbReference type="Pfam" id="PF17941">
    <property type="entry name" value="PP_kinase_C_1"/>
    <property type="match status" value="1"/>
</dbReference>
<feature type="domain" description="Polyphosphate kinase middle" evidence="7">
    <location>
        <begin position="125"/>
        <end position="295"/>
    </location>
</feature>
<keyword evidence="4" id="KW-0418">Kinase</keyword>
<accession>A0A0D1JIV5</accession>
<evidence type="ECO:0000256" key="2">
    <source>
        <dbReference type="ARBA" id="ARBA00022679"/>
    </source>
</evidence>
<dbReference type="InterPro" id="IPR025198">
    <property type="entry name" value="PPK_N_dom"/>
</dbReference>
<evidence type="ECO:0000259" key="9">
    <source>
        <dbReference type="Pfam" id="PF13090"/>
    </source>
</evidence>
<comment type="function">
    <text evidence="6">Catalyzes the reversible transfer of the terminal phosphate of ATP to form a long-chain polyphosphate (polyP).</text>
</comment>
<dbReference type="PANTHER" id="PTHR30218">
    <property type="entry name" value="POLYPHOSPHATE KINASE"/>
    <property type="match status" value="1"/>
</dbReference>
<feature type="domain" description="Polyphosphate kinase N-terminal" evidence="8">
    <location>
        <begin position="11"/>
        <end position="113"/>
    </location>
</feature>
<feature type="domain" description="Polyphosphate kinase C-terminal" evidence="9">
    <location>
        <begin position="500"/>
        <end position="661"/>
    </location>
</feature>
<dbReference type="Pfam" id="PF13090">
    <property type="entry name" value="PP_kinase_C"/>
    <property type="match status" value="1"/>
</dbReference>
<comment type="PTM">
    <text evidence="6">An intermediate of this reaction is the autophosphorylated ppk in which a phosphate is covalently linked to a histidine residue through a N-P bond.</text>
</comment>
<keyword evidence="1 6" id="KW-0597">Phosphoprotein</keyword>
<dbReference type="RefSeq" id="WP_052497277.1">
    <property type="nucleotide sequence ID" value="NZ_JALOCT010000017.1"/>
</dbReference>
<dbReference type="InterPro" id="IPR041108">
    <property type="entry name" value="PP_kinase_C_1"/>
</dbReference>
<dbReference type="Pfam" id="PF02503">
    <property type="entry name" value="PP_kinase"/>
    <property type="match status" value="1"/>
</dbReference>
<dbReference type="NCBIfam" id="TIGR03705">
    <property type="entry name" value="poly_P_kin"/>
    <property type="match status" value="1"/>
</dbReference>
<dbReference type="GO" id="GO:0006799">
    <property type="term" value="P:polyphosphate biosynthetic process"/>
    <property type="evidence" value="ECO:0007669"/>
    <property type="project" value="InterPro"/>
</dbReference>
<dbReference type="Gene3D" id="3.30.1840.10">
    <property type="entry name" value="Polyphosphate kinase middle domain"/>
    <property type="match status" value="1"/>
</dbReference>
<dbReference type="AlphaFoldDB" id="A0A0D1JIV5"/>
<dbReference type="Gene3D" id="1.20.58.310">
    <property type="entry name" value="Polyphosphate kinase N-terminal domain"/>
    <property type="match status" value="1"/>
</dbReference>
<dbReference type="InterPro" id="IPR036830">
    <property type="entry name" value="PP_kinase_middle_dom_sf"/>
</dbReference>
<feature type="domain" description="Polyphosphate kinase C-terminal" evidence="10">
    <location>
        <begin position="329"/>
        <end position="489"/>
    </location>
</feature>
<evidence type="ECO:0000313" key="12">
    <source>
        <dbReference type="Proteomes" id="UP000032287"/>
    </source>
</evidence>
<dbReference type="InterPro" id="IPR025200">
    <property type="entry name" value="PPK_C_dom2"/>
</dbReference>
<dbReference type="PANTHER" id="PTHR30218:SF0">
    <property type="entry name" value="POLYPHOSPHATE KINASE"/>
    <property type="match status" value="1"/>
</dbReference>
<dbReference type="SUPFAM" id="SSF56024">
    <property type="entry name" value="Phospholipase D/nuclease"/>
    <property type="match status" value="2"/>
</dbReference>
<dbReference type="Proteomes" id="UP000032287">
    <property type="component" value="Unassembled WGS sequence"/>
</dbReference>